<dbReference type="RefSeq" id="XP_010698039.1">
    <property type="nucleotide sequence ID" value="XM_010699737.1"/>
</dbReference>
<dbReference type="KEGG" id="lpan:LPMP_190440"/>
<organism evidence="3 4">
    <name type="scientific">Leishmania panamensis</name>
    <dbReference type="NCBI Taxonomy" id="5679"/>
    <lineage>
        <taxon>Eukaryota</taxon>
        <taxon>Discoba</taxon>
        <taxon>Euglenozoa</taxon>
        <taxon>Kinetoplastea</taxon>
        <taxon>Metakinetoplastina</taxon>
        <taxon>Trypanosomatida</taxon>
        <taxon>Trypanosomatidae</taxon>
        <taxon>Leishmaniinae</taxon>
        <taxon>Leishmania</taxon>
        <taxon>Leishmania guyanensis species complex</taxon>
    </lineage>
</organism>
<dbReference type="InterPro" id="IPR019309">
    <property type="entry name" value="WASHC3"/>
</dbReference>
<feature type="region of interest" description="Disordered" evidence="2">
    <location>
        <begin position="85"/>
        <end position="193"/>
    </location>
</feature>
<accession>A0A088S746</accession>
<dbReference type="GO" id="GO:0071203">
    <property type="term" value="C:WASH complex"/>
    <property type="evidence" value="ECO:0007669"/>
    <property type="project" value="InterPro"/>
</dbReference>
<proteinExistence type="inferred from homology"/>
<dbReference type="PANTHER" id="PTHR13015">
    <property type="entry name" value="PROTEIN AD-016-RELATED"/>
    <property type="match status" value="1"/>
</dbReference>
<dbReference type="Proteomes" id="UP000063063">
    <property type="component" value="Chromosome 19"/>
</dbReference>
<dbReference type="OrthoDB" id="268027at2759"/>
<evidence type="ECO:0000256" key="1">
    <source>
        <dbReference type="ARBA" id="ARBA00006290"/>
    </source>
</evidence>
<protein>
    <submittedName>
        <fullName evidence="3">Uncharacterized protein</fullName>
    </submittedName>
</protein>
<dbReference type="GO" id="GO:0030041">
    <property type="term" value="P:actin filament polymerization"/>
    <property type="evidence" value="ECO:0007669"/>
    <property type="project" value="TreeGrafter"/>
</dbReference>
<evidence type="ECO:0000313" key="4">
    <source>
        <dbReference type="Proteomes" id="UP000063063"/>
    </source>
</evidence>
<dbReference type="EMBL" id="CP009388">
    <property type="protein sequence ID" value="AIN97386.1"/>
    <property type="molecule type" value="Genomic_DNA"/>
</dbReference>
<dbReference type="VEuPathDB" id="TriTrypDB:LPMP_190440"/>
<gene>
    <name evidence="3" type="ORF">LPMP_190440</name>
</gene>
<evidence type="ECO:0000256" key="2">
    <source>
        <dbReference type="SAM" id="MobiDB-lite"/>
    </source>
</evidence>
<reference evidence="3 4" key="1">
    <citation type="journal article" date="2015" name="Sci. Rep.">
        <title>The genome of Leishmania panamensis: insights into genomics of the L. (Viannia) subgenus.</title>
        <authorList>
            <person name="Llanes A."/>
            <person name="Restrepo C.M."/>
            <person name="Vecchio G.D."/>
            <person name="Anguizola F.J."/>
            <person name="Lleonart R."/>
        </authorList>
    </citation>
    <scope>NUCLEOTIDE SEQUENCE [LARGE SCALE GENOMIC DNA]</scope>
    <source>
        <strain evidence="3 4">MHOM/PA/94/PSC-1</strain>
    </source>
</reference>
<dbReference type="eggNOG" id="KOG4496">
    <property type="taxonomic scope" value="Eukaryota"/>
</dbReference>
<evidence type="ECO:0000313" key="3">
    <source>
        <dbReference type="EMBL" id="AIN97386.1"/>
    </source>
</evidence>
<dbReference type="AlphaFoldDB" id="A0A088S746"/>
<comment type="similarity">
    <text evidence="1">Belongs to the CCDC53 family.</text>
</comment>
<keyword evidence="4" id="KW-1185">Reference proteome</keyword>
<sequence length="299" mass="31704">MAAAALSRTSAAGMVNSTATAAAAAEVDAYAQTLVGLVNRFVISTVQFLNRFSDECESRLVQTEVSLQQLELQTQLLEHMLLSSGAADPDAVEEEEEGGERFDGNDDGASCLEDGDDQDMMRDNGSVASVAYDYRQRHSRGGGPRAFSKKSDVESVLGLPASPSHNRCSGGPPPPPGDYRKGPPRPPPGMSRAATAAQEAEAARAATLSIVGAPVLMPPLSAEAPAPPPPLELRPGRLLMRNHPRLRGYFQLLSLRVPKAFVKMKMQADGFQGEWLDTPDAPAPGGLSAVVRAFVDEPD</sequence>
<dbReference type="GO" id="GO:0006887">
    <property type="term" value="P:exocytosis"/>
    <property type="evidence" value="ECO:0007669"/>
    <property type="project" value="TreeGrafter"/>
</dbReference>
<dbReference type="PANTHER" id="PTHR13015:SF0">
    <property type="entry name" value="WASH COMPLEX SUBUNIT 3"/>
    <property type="match status" value="1"/>
</dbReference>
<dbReference type="GeneID" id="22574098"/>
<dbReference type="Pfam" id="PF10152">
    <property type="entry name" value="CCDC53"/>
    <property type="match status" value="1"/>
</dbReference>
<dbReference type="VEuPathDB" id="TriTrypDB:LPAL13_190012700"/>
<name>A0A088S746_LEIPA</name>